<dbReference type="Proteomes" id="UP000001745">
    <property type="component" value="Unassembled WGS sequence"/>
</dbReference>
<protein>
    <submittedName>
        <fullName evidence="2">Uncharacterized protein</fullName>
    </submittedName>
</protein>
<dbReference type="InParanoid" id="B8MQJ7"/>
<keyword evidence="3" id="KW-1185">Reference proteome</keyword>
<proteinExistence type="predicted"/>
<dbReference type="VEuPathDB" id="FungiDB:TSTA_058870"/>
<feature type="region of interest" description="Disordered" evidence="1">
    <location>
        <begin position="374"/>
        <end position="405"/>
    </location>
</feature>
<evidence type="ECO:0000256" key="1">
    <source>
        <dbReference type="SAM" id="MobiDB-lite"/>
    </source>
</evidence>
<gene>
    <name evidence="2" type="ORF">TSTA_058870</name>
</gene>
<organism evidence="2 3">
    <name type="scientific">Talaromyces stipitatus (strain ATCC 10500 / CBS 375.48 / QM 6759 / NRRL 1006)</name>
    <name type="common">Penicillium stipitatum</name>
    <dbReference type="NCBI Taxonomy" id="441959"/>
    <lineage>
        <taxon>Eukaryota</taxon>
        <taxon>Fungi</taxon>
        <taxon>Dikarya</taxon>
        <taxon>Ascomycota</taxon>
        <taxon>Pezizomycotina</taxon>
        <taxon>Eurotiomycetes</taxon>
        <taxon>Eurotiomycetidae</taxon>
        <taxon>Eurotiales</taxon>
        <taxon>Trichocomaceae</taxon>
        <taxon>Talaromyces</taxon>
        <taxon>Talaromyces sect. Talaromyces</taxon>
    </lineage>
</organism>
<dbReference type="AlphaFoldDB" id="B8MQJ7"/>
<feature type="region of interest" description="Disordered" evidence="1">
    <location>
        <begin position="199"/>
        <end position="238"/>
    </location>
</feature>
<name>B8MQJ7_TALSN</name>
<dbReference type="EMBL" id="EQ962659">
    <property type="protein sequence ID" value="EED13399.1"/>
    <property type="molecule type" value="Genomic_DNA"/>
</dbReference>
<dbReference type="HOGENOM" id="CLU_364894_0_0_1"/>
<dbReference type="RefSeq" id="XP_002487510.1">
    <property type="nucleotide sequence ID" value="XM_002487465.1"/>
</dbReference>
<reference evidence="3" key="1">
    <citation type="journal article" date="2015" name="Genome Announc.">
        <title>Genome sequence of the AIDS-associated pathogen Penicillium marneffei (ATCC18224) and its near taxonomic relative Talaromyces stipitatus (ATCC10500).</title>
        <authorList>
            <person name="Nierman W.C."/>
            <person name="Fedorova-Abrams N.D."/>
            <person name="Andrianopoulos A."/>
        </authorList>
    </citation>
    <scope>NUCLEOTIDE SEQUENCE [LARGE SCALE GENOMIC DNA]</scope>
    <source>
        <strain evidence="3">ATCC 10500 / CBS 375.48 / QM 6759 / NRRL 1006</strain>
    </source>
</reference>
<dbReference type="GeneID" id="8106489"/>
<accession>B8MQJ7</accession>
<dbReference type="PhylomeDB" id="B8MQJ7"/>
<feature type="compositionally biased region" description="Basic and acidic residues" evidence="1">
    <location>
        <begin position="380"/>
        <end position="389"/>
    </location>
</feature>
<dbReference type="OMA" id="WDINIVI"/>
<evidence type="ECO:0000313" key="3">
    <source>
        <dbReference type="Proteomes" id="UP000001745"/>
    </source>
</evidence>
<dbReference type="STRING" id="441959.B8MQJ7"/>
<dbReference type="OrthoDB" id="10265971at2759"/>
<evidence type="ECO:0000313" key="2">
    <source>
        <dbReference type="EMBL" id="EED13399.1"/>
    </source>
</evidence>
<dbReference type="eggNOG" id="ENOG502SD2N">
    <property type="taxonomic scope" value="Eukaryota"/>
</dbReference>
<feature type="compositionally biased region" description="Polar residues" evidence="1">
    <location>
        <begin position="203"/>
        <end position="213"/>
    </location>
</feature>
<feature type="region of interest" description="Disordered" evidence="1">
    <location>
        <begin position="260"/>
        <end position="350"/>
    </location>
</feature>
<sequence>MINYQAQFLSDLSDFVQGKPRKPVAQASSLLLDDLEDEPSISKNWECPPDFRKERYAPFLQLLAWKTGTKIAHDEFIEAVVVAGEDEAVIDDAIEQLTNIYSALSLLSPNPARQHHHIFLPSTGYDKLQVMPFKLHSAAAGIQAISTTEEWETVAKNGVIVPFRPELRHKAAPAPLHTPVVSRFLVSPTFKEFGNRRMYTEAPPSNQSTQASTDGGVVITPTAPATPEPALPVRPKGFYTSTLSSEKADQVTKWVDQNTATKSDAPLDPQQPVPPEEYPPEQKPIRGVLKRRPKAATMPPKCVESEAAEEQNSGELSSVSSLLAERPKPRQVLHRTMGQKTSPGPKPVTKQTTLDKYWLTPTEKQATLDKYWSPVSKHQTKPDNMKSEQRVPTPADLSPTSVKPGVQSELRESTNAITAKPESVQTQLQELARTMKPAVHPDSCHVLEIFNALQPTLEAARSFPGKLQLEAHIELVTITPLSDDQNFDMGYVTLDEWRSHFQPKRNRASAPYFACNKVTSSGGDVDGMVDLIWSKKNPERIFFEKPIDYETVLEYHCRMSNGANFVITLDESGNPTFHHAQAVLGCSTVHFPHRLWDINIVIKGGMNLQIHQDPTLKKGLDEFAKSIWFEPGESLVIFCCEPTNRAFTVSKILMKQTMRHRHQTMNEETESKLMLKTVEVREFIIGRKPQYPGLIRGRIPINDMQQCVSLKKLWYEISIVSDEIQKLLDGNRGLELGQETKGWSATDILGEEIEMKDIPYDSSEVAKSVGSSGLGGMYRLAKVVLDRMRVGE</sequence>
<feature type="compositionally biased region" description="Polar residues" evidence="1">
    <location>
        <begin position="310"/>
        <end position="321"/>
    </location>
</feature>